<evidence type="ECO:0000256" key="16">
    <source>
        <dbReference type="SAM" id="Coils"/>
    </source>
</evidence>
<dbReference type="Gene3D" id="3.30.200.20">
    <property type="entry name" value="Phosphorylase Kinase, domain 1"/>
    <property type="match status" value="2"/>
</dbReference>
<dbReference type="Gene3D" id="1.10.510.10">
    <property type="entry name" value="Transferase(Phosphotransferase) domain 1"/>
    <property type="match status" value="1"/>
</dbReference>
<keyword evidence="5" id="KW-0597">Phosphoprotein</keyword>
<comment type="catalytic activity">
    <reaction evidence="14">
        <text>L-threonyl-[protein] + ATP = O-phospho-L-threonyl-[protein] + ADP + H(+)</text>
        <dbReference type="Rhea" id="RHEA:46608"/>
        <dbReference type="Rhea" id="RHEA-COMP:11060"/>
        <dbReference type="Rhea" id="RHEA-COMP:11605"/>
        <dbReference type="ChEBI" id="CHEBI:15378"/>
        <dbReference type="ChEBI" id="CHEBI:30013"/>
        <dbReference type="ChEBI" id="CHEBI:30616"/>
        <dbReference type="ChEBI" id="CHEBI:61977"/>
        <dbReference type="ChEBI" id="CHEBI:456216"/>
        <dbReference type="EC" id="2.7.11.1"/>
    </reaction>
</comment>
<feature type="region of interest" description="Disordered" evidence="17">
    <location>
        <begin position="413"/>
        <end position="441"/>
    </location>
</feature>
<dbReference type="GO" id="GO:0005524">
    <property type="term" value="F:ATP binding"/>
    <property type="evidence" value="ECO:0007669"/>
    <property type="project" value="UniProtKB-KW"/>
</dbReference>
<evidence type="ECO:0000256" key="7">
    <source>
        <dbReference type="ARBA" id="ARBA00022679"/>
    </source>
</evidence>
<comment type="catalytic activity">
    <reaction evidence="15">
        <text>L-seryl-[protein] + ATP = O-phospho-L-seryl-[protein] + ADP + H(+)</text>
        <dbReference type="Rhea" id="RHEA:17989"/>
        <dbReference type="Rhea" id="RHEA-COMP:9863"/>
        <dbReference type="Rhea" id="RHEA-COMP:11604"/>
        <dbReference type="ChEBI" id="CHEBI:15378"/>
        <dbReference type="ChEBI" id="CHEBI:29999"/>
        <dbReference type="ChEBI" id="CHEBI:30616"/>
        <dbReference type="ChEBI" id="CHEBI:83421"/>
        <dbReference type="ChEBI" id="CHEBI:456216"/>
        <dbReference type="EC" id="2.7.11.1"/>
    </reaction>
</comment>
<dbReference type="SUPFAM" id="SSF56112">
    <property type="entry name" value="Protein kinase-like (PK-like)"/>
    <property type="match status" value="1"/>
</dbReference>
<evidence type="ECO:0000256" key="10">
    <source>
        <dbReference type="ARBA" id="ARBA00022777"/>
    </source>
</evidence>
<evidence type="ECO:0000256" key="14">
    <source>
        <dbReference type="ARBA" id="ARBA00047899"/>
    </source>
</evidence>
<feature type="region of interest" description="Disordered" evidence="17">
    <location>
        <begin position="517"/>
        <end position="634"/>
    </location>
</feature>
<feature type="compositionally biased region" description="Low complexity" evidence="17">
    <location>
        <begin position="427"/>
        <end position="438"/>
    </location>
</feature>
<comment type="caution">
    <text evidence="19">The sequence shown here is derived from an EMBL/GenBank/DDBJ whole genome shotgun (WGS) entry which is preliminary data.</text>
</comment>
<dbReference type="CDD" id="cd08217">
    <property type="entry name" value="STKc_Nek2"/>
    <property type="match status" value="1"/>
</dbReference>
<protein>
    <recommendedName>
        <fullName evidence="3">non-specific serine/threonine protein kinase</fullName>
        <ecNumber evidence="3">2.7.11.1</ecNumber>
    </recommendedName>
</protein>
<comment type="subcellular location">
    <subcellularLocation>
        <location evidence="1">Nucleus</location>
    </subcellularLocation>
</comment>
<evidence type="ECO:0000256" key="9">
    <source>
        <dbReference type="ARBA" id="ARBA00022776"/>
    </source>
</evidence>
<keyword evidence="11" id="KW-0067">ATP-binding</keyword>
<feature type="compositionally biased region" description="Polar residues" evidence="17">
    <location>
        <begin position="573"/>
        <end position="582"/>
    </location>
</feature>
<dbReference type="Proteomes" id="UP000566819">
    <property type="component" value="Unassembled WGS sequence"/>
</dbReference>
<keyword evidence="6" id="KW-0132">Cell division</keyword>
<keyword evidence="16" id="KW-0175">Coiled coil</keyword>
<evidence type="ECO:0000256" key="11">
    <source>
        <dbReference type="ARBA" id="ARBA00022840"/>
    </source>
</evidence>
<keyword evidence="13" id="KW-0131">Cell cycle</keyword>
<evidence type="ECO:0000256" key="2">
    <source>
        <dbReference type="ARBA" id="ARBA00006692"/>
    </source>
</evidence>
<dbReference type="GO" id="GO:0051301">
    <property type="term" value="P:cell division"/>
    <property type="evidence" value="ECO:0007669"/>
    <property type="project" value="UniProtKB-KW"/>
</dbReference>
<evidence type="ECO:0000256" key="3">
    <source>
        <dbReference type="ARBA" id="ARBA00012513"/>
    </source>
</evidence>
<keyword evidence="20" id="KW-1185">Reference proteome</keyword>
<proteinExistence type="inferred from homology"/>
<dbReference type="PROSITE" id="PS00108">
    <property type="entry name" value="PROTEIN_KINASE_ST"/>
    <property type="match status" value="1"/>
</dbReference>
<dbReference type="Pfam" id="PF00069">
    <property type="entry name" value="Pkinase"/>
    <property type="match status" value="2"/>
</dbReference>
<dbReference type="EC" id="2.7.11.1" evidence="3"/>
<dbReference type="InterPro" id="IPR008271">
    <property type="entry name" value="Ser/Thr_kinase_AS"/>
</dbReference>
<dbReference type="EMBL" id="JAAMPI010001998">
    <property type="protein sequence ID" value="KAF4620160.1"/>
    <property type="molecule type" value="Genomic_DNA"/>
</dbReference>
<evidence type="ECO:0000256" key="12">
    <source>
        <dbReference type="ARBA" id="ARBA00023242"/>
    </source>
</evidence>
<dbReference type="InterPro" id="IPR000719">
    <property type="entry name" value="Prot_kinase_dom"/>
</dbReference>
<dbReference type="FunFam" id="1.10.510.10:FF:000697">
    <property type="entry name" value="G2-specific protein kinase nimA"/>
    <property type="match status" value="1"/>
</dbReference>
<dbReference type="GO" id="GO:0005634">
    <property type="term" value="C:nucleus"/>
    <property type="evidence" value="ECO:0007669"/>
    <property type="project" value="UniProtKB-SubCell"/>
</dbReference>
<evidence type="ECO:0000256" key="6">
    <source>
        <dbReference type="ARBA" id="ARBA00022618"/>
    </source>
</evidence>
<keyword evidence="7" id="KW-0808">Transferase</keyword>
<feature type="coiled-coil region" evidence="16">
    <location>
        <begin position="311"/>
        <end position="383"/>
    </location>
</feature>
<dbReference type="InterPro" id="IPR051131">
    <property type="entry name" value="NEK_Ser/Thr_kinase_NIMA"/>
</dbReference>
<comment type="similarity">
    <text evidence="2">Belongs to the protein kinase superfamily. CAMK Ser/Thr protein kinase family.</text>
</comment>
<dbReference type="PANTHER" id="PTHR44899">
    <property type="entry name" value="CAMK FAMILY PROTEIN KINASE"/>
    <property type="match status" value="1"/>
</dbReference>
<dbReference type="AlphaFoldDB" id="A0A8H4VTX0"/>
<feature type="compositionally biased region" description="Polar residues" evidence="17">
    <location>
        <begin position="589"/>
        <end position="615"/>
    </location>
</feature>
<keyword evidence="12" id="KW-0539">Nucleus</keyword>
<gene>
    <name evidence="19" type="ORF">G7Y89_g14660</name>
</gene>
<evidence type="ECO:0000256" key="8">
    <source>
        <dbReference type="ARBA" id="ARBA00022741"/>
    </source>
</evidence>
<feature type="compositionally biased region" description="Polar residues" evidence="17">
    <location>
        <begin position="551"/>
        <end position="565"/>
    </location>
</feature>
<keyword evidence="4" id="KW-0723">Serine/threonine-protein kinase</keyword>
<organism evidence="19 20">
    <name type="scientific">Cudoniella acicularis</name>
    <dbReference type="NCBI Taxonomy" id="354080"/>
    <lineage>
        <taxon>Eukaryota</taxon>
        <taxon>Fungi</taxon>
        <taxon>Dikarya</taxon>
        <taxon>Ascomycota</taxon>
        <taxon>Pezizomycotina</taxon>
        <taxon>Leotiomycetes</taxon>
        <taxon>Helotiales</taxon>
        <taxon>Tricladiaceae</taxon>
        <taxon>Cudoniella</taxon>
    </lineage>
</organism>
<dbReference type="InterPro" id="IPR011009">
    <property type="entry name" value="Kinase-like_dom_sf"/>
</dbReference>
<keyword evidence="10" id="KW-0418">Kinase</keyword>
<evidence type="ECO:0000259" key="18">
    <source>
        <dbReference type="PROSITE" id="PS50011"/>
    </source>
</evidence>
<evidence type="ECO:0000313" key="19">
    <source>
        <dbReference type="EMBL" id="KAF4620160.1"/>
    </source>
</evidence>
<dbReference type="FunFam" id="3.30.200.20:FF:000525">
    <property type="entry name" value="Serine/threonine-protein kinase KIN3"/>
    <property type="match status" value="1"/>
</dbReference>
<evidence type="ECO:0000256" key="4">
    <source>
        <dbReference type="ARBA" id="ARBA00022527"/>
    </source>
</evidence>
<evidence type="ECO:0000313" key="20">
    <source>
        <dbReference type="Proteomes" id="UP000566819"/>
    </source>
</evidence>
<dbReference type="CDD" id="cd22249">
    <property type="entry name" value="UDM1_RNF168_RNF169-like"/>
    <property type="match status" value="1"/>
</dbReference>
<evidence type="ECO:0000256" key="13">
    <source>
        <dbReference type="ARBA" id="ARBA00023306"/>
    </source>
</evidence>
<keyword evidence="8" id="KW-0547">Nucleotide-binding</keyword>
<feature type="domain" description="Protein kinase" evidence="18">
    <location>
        <begin position="8"/>
        <end position="291"/>
    </location>
</feature>
<evidence type="ECO:0000256" key="17">
    <source>
        <dbReference type="SAM" id="MobiDB-lite"/>
    </source>
</evidence>
<dbReference type="SMART" id="SM00220">
    <property type="entry name" value="S_TKc"/>
    <property type="match status" value="1"/>
</dbReference>
<reference evidence="19 20" key="1">
    <citation type="submission" date="2020-03" db="EMBL/GenBank/DDBJ databases">
        <title>Draft Genome Sequence of Cudoniella acicularis.</title>
        <authorList>
            <person name="Buettner E."/>
            <person name="Kellner H."/>
        </authorList>
    </citation>
    <scope>NUCLEOTIDE SEQUENCE [LARGE SCALE GENOMIC DNA]</scope>
    <source>
        <strain evidence="19 20">DSM 108380</strain>
    </source>
</reference>
<evidence type="ECO:0000256" key="15">
    <source>
        <dbReference type="ARBA" id="ARBA00048679"/>
    </source>
</evidence>
<dbReference type="GO" id="GO:0004674">
    <property type="term" value="F:protein serine/threonine kinase activity"/>
    <property type="evidence" value="ECO:0007669"/>
    <property type="project" value="UniProtKB-KW"/>
</dbReference>
<name>A0A8H4VTX0_9HELO</name>
<dbReference type="PROSITE" id="PS50011">
    <property type="entry name" value="PROTEIN_KINASE_DOM"/>
    <property type="match status" value="1"/>
</dbReference>
<evidence type="ECO:0000256" key="5">
    <source>
        <dbReference type="ARBA" id="ARBA00022553"/>
    </source>
</evidence>
<accession>A0A8H4VTX0</accession>
<dbReference type="PANTHER" id="PTHR44899:SF3">
    <property type="entry name" value="SERINE_THREONINE-PROTEIN KINASE NEK1"/>
    <property type="match status" value="1"/>
</dbReference>
<evidence type="ECO:0000256" key="1">
    <source>
        <dbReference type="ARBA" id="ARBA00004123"/>
    </source>
</evidence>
<keyword evidence="9" id="KW-0498">Mitosis</keyword>
<dbReference type="OrthoDB" id="10250725at2759"/>
<sequence>MSEGAERYEVLEKIGHGSFGIIRKVRRRQDGQVLCRKEINYLRMSQKEREQLHAEFAILSSLQHPNIVQYYHREHMKTTQDLHLYMEYCGNGDLGRVIKDLAAKKQYAEEGFVWSMFSQLVTALYRCHYGVDPPEVGSNVMGLGNSAKPQPPAPGVMILHRDLKPENVFLGEDNSVKLGDFGLSKMMQSHDFASTYVGTPFYMSPEICNAERYTLKSDIWSLGCIIYELCSREPPFNAKTHYQLVQKIKDGKTAPLPSVYSQELNNVVKDCLKVNPDRRPDTASLLNLPVVKLMRKEKEVVDLGRMLKTKEEAAVRRLQEAEARLLKSESEKQTARLEMEASLRREWEVKARLEINHQVQLEIERLQKKFDQEVKERVDVELQKRSSTQSAGAASEKDFSGSGLAAAAAQVPLPSSSVGSGDGDFPSSTDLTDLSIDSPEPIKALKKSTRTPFGRAQTMFAGTPMDIEMAEPSPISIASLSLSPRRNGGTKPPSTGRNIFAAAAGAEARVQLALIDSDDEDDDVPSLPSPTRQKSIKNPFKSNGVRPPLLSQKTVPTHRPSQPNLFNAAKANTAPTLPTLSSAPDLRPQPSNNALRERSSSPNRRLSKIPSSTNLMMHENAPVSPTRKSSLTKKATSDDLNKIATKNNMIKVALGRIWRRKEGHWLSWRRLELVEGLLMMGIAARSQKDEPLQHEWQRRLQPRIKKYRFGILSETRCQVLSWCELVMQ</sequence>